<accession>A0A2D4G8H4</accession>
<dbReference type="EMBL" id="IACJ01116025">
    <property type="protein sequence ID" value="LAA56021.1"/>
    <property type="molecule type" value="Transcribed_RNA"/>
</dbReference>
<proteinExistence type="predicted"/>
<feature type="region of interest" description="Disordered" evidence="1">
    <location>
        <begin position="57"/>
        <end position="76"/>
    </location>
</feature>
<reference evidence="2" key="2">
    <citation type="submission" date="2017-11" db="EMBL/GenBank/DDBJ databases">
        <title>Coralsnake Venomics: Analyses of Venom Gland Transcriptomes and Proteomes of Six Brazilian Taxa.</title>
        <authorList>
            <person name="Aird S.D."/>
            <person name="Jorge da Silva N."/>
            <person name="Qiu L."/>
            <person name="Villar-Briones A."/>
            <person name="Aparecida-Saddi V."/>
            <person name="Campos-Telles M.P."/>
            <person name="Grau M."/>
            <person name="Mikheyev A.S."/>
        </authorList>
    </citation>
    <scope>NUCLEOTIDE SEQUENCE</scope>
    <source>
        <tissue evidence="2">Venom_gland</tissue>
    </source>
</reference>
<organism evidence="2">
    <name type="scientific">Micrurus corallinus</name>
    <name type="common">Brazilian coral snake</name>
    <dbReference type="NCBI Taxonomy" id="54390"/>
    <lineage>
        <taxon>Eukaryota</taxon>
        <taxon>Metazoa</taxon>
        <taxon>Chordata</taxon>
        <taxon>Craniata</taxon>
        <taxon>Vertebrata</taxon>
        <taxon>Euteleostomi</taxon>
        <taxon>Lepidosauria</taxon>
        <taxon>Squamata</taxon>
        <taxon>Bifurcata</taxon>
        <taxon>Unidentata</taxon>
        <taxon>Episquamata</taxon>
        <taxon>Toxicofera</taxon>
        <taxon>Serpentes</taxon>
        <taxon>Colubroidea</taxon>
        <taxon>Elapidae</taxon>
        <taxon>Elapinae</taxon>
        <taxon>Micrurus</taxon>
    </lineage>
</organism>
<protein>
    <submittedName>
        <fullName evidence="2">Uncharacterized protein</fullName>
    </submittedName>
</protein>
<reference evidence="2" key="1">
    <citation type="submission" date="2017-07" db="EMBL/GenBank/DDBJ databases">
        <authorList>
            <person name="Mikheyev A."/>
            <person name="Grau M."/>
        </authorList>
    </citation>
    <scope>NUCLEOTIDE SEQUENCE</scope>
    <source>
        <tissue evidence="2">Venom_gland</tissue>
    </source>
</reference>
<evidence type="ECO:0000256" key="1">
    <source>
        <dbReference type="SAM" id="MobiDB-lite"/>
    </source>
</evidence>
<sequence>MPRSRPSKCTHTDTHTHPALSWEVGGLGALAAAASLKPPLSLAPLFTEPLGALETVGGLSHKGHPESFRQTSSPLEAEGTFSVQFSASNRGGRDLPHGHPALAAGFLPSPPKPRSHCSPPVSLPK</sequence>
<feature type="region of interest" description="Disordered" evidence="1">
    <location>
        <begin position="84"/>
        <end position="125"/>
    </location>
</feature>
<name>A0A2D4G8H4_MICCO</name>
<dbReference type="AlphaFoldDB" id="A0A2D4G8H4"/>
<evidence type="ECO:0000313" key="2">
    <source>
        <dbReference type="EMBL" id="LAA56021.1"/>
    </source>
</evidence>